<keyword evidence="2" id="KW-1133">Transmembrane helix</keyword>
<sequence length="375" mass="43309">MQNLIWFDPVNNDPQFIKLIHHILKRHIDFTFVINPRSGFLLNGKIINFLPPNLSSKARKKGYLARLSLAVIYIISSIRALFLIFSWRSPVIFSTGMWVPIIDTIILKCMLILRINFHVLIHRPLKPGQNISKTLMFFYSSHYKYIVLSKFTKDYLYKTFYIPLKNISILPHPNFNIEYDSVIIDERLRSNLLEWKKDRNLFLYMSGIHMSHGILDLVEIIDQSRKRNLPYCFLLCGNPRNLEQSAISKRIEAKFSNTEFVKCSMAFYSEMEAKTWLSVATAVVLPYQEIAQSGVQALALGQGVPVIARNVGALPEQIYDGFNGIVVEDNSPETWFNAFSRLSEMKVDKSAIRKHSESMYGVEATINSFHDLMEI</sequence>
<dbReference type="SUPFAM" id="SSF53756">
    <property type="entry name" value="UDP-Glycosyltransferase/glycogen phosphorylase"/>
    <property type="match status" value="1"/>
</dbReference>
<accession>S7U5N1</accession>
<organism evidence="3 4">
    <name type="scientific">Desulfococcus multivorans DSM 2059</name>
    <dbReference type="NCBI Taxonomy" id="1121405"/>
    <lineage>
        <taxon>Bacteria</taxon>
        <taxon>Pseudomonadati</taxon>
        <taxon>Thermodesulfobacteriota</taxon>
        <taxon>Desulfobacteria</taxon>
        <taxon>Desulfobacterales</taxon>
        <taxon>Desulfococcaceae</taxon>
        <taxon>Desulfococcus</taxon>
    </lineage>
</organism>
<dbReference type="STRING" id="897.B2D07_16825"/>
<dbReference type="eggNOG" id="COG0438">
    <property type="taxonomic scope" value="Bacteria"/>
</dbReference>
<proteinExistence type="predicted"/>
<keyword evidence="2" id="KW-0812">Transmembrane</keyword>
<reference evidence="3 4" key="1">
    <citation type="journal article" date="2013" name="Genome Announc.">
        <title>Draft genome sequences for three mercury-methylating, sulfate-reducing bacteria.</title>
        <authorList>
            <person name="Brown S.D."/>
            <person name="Hurt R.A.Jr."/>
            <person name="Gilmour C.C."/>
            <person name="Elias D.A."/>
        </authorList>
    </citation>
    <scope>NUCLEOTIDE SEQUENCE [LARGE SCALE GENOMIC DNA]</scope>
    <source>
        <strain evidence="3 4">DSM 2059</strain>
    </source>
</reference>
<dbReference type="GO" id="GO:0016757">
    <property type="term" value="F:glycosyltransferase activity"/>
    <property type="evidence" value="ECO:0007669"/>
    <property type="project" value="TreeGrafter"/>
</dbReference>
<evidence type="ECO:0000256" key="1">
    <source>
        <dbReference type="ARBA" id="ARBA00022679"/>
    </source>
</evidence>
<gene>
    <name evidence="3" type="ORF">dsmv_3784</name>
</gene>
<evidence type="ECO:0000313" key="3">
    <source>
        <dbReference type="EMBL" id="EPR44811.1"/>
    </source>
</evidence>
<dbReference type="EMBL" id="ATHJ01000020">
    <property type="protein sequence ID" value="EPR44811.1"/>
    <property type="molecule type" value="Genomic_DNA"/>
</dbReference>
<dbReference type="OrthoDB" id="5443168at2"/>
<dbReference type="Gene3D" id="3.40.50.2000">
    <property type="entry name" value="Glycogen Phosphorylase B"/>
    <property type="match status" value="1"/>
</dbReference>
<dbReference type="Proteomes" id="UP000014977">
    <property type="component" value="Unassembled WGS sequence"/>
</dbReference>
<feature type="transmembrane region" description="Helical" evidence="2">
    <location>
        <begin position="63"/>
        <end position="85"/>
    </location>
</feature>
<dbReference type="Pfam" id="PF13692">
    <property type="entry name" value="Glyco_trans_1_4"/>
    <property type="match status" value="1"/>
</dbReference>
<dbReference type="RefSeq" id="WP_020875391.1">
    <property type="nucleotide sequence ID" value="NZ_ATHJ01000020.1"/>
</dbReference>
<name>S7U5N1_DESML</name>
<evidence type="ECO:0000313" key="4">
    <source>
        <dbReference type="Proteomes" id="UP000014977"/>
    </source>
</evidence>
<protein>
    <submittedName>
        <fullName evidence="3">Glycosyl transferase group 1</fullName>
    </submittedName>
</protein>
<feature type="transmembrane region" description="Helical" evidence="2">
    <location>
        <begin position="91"/>
        <end position="113"/>
    </location>
</feature>
<keyword evidence="2" id="KW-0472">Membrane</keyword>
<keyword evidence="4" id="KW-1185">Reference proteome</keyword>
<comment type="caution">
    <text evidence="3">The sequence shown here is derived from an EMBL/GenBank/DDBJ whole genome shotgun (WGS) entry which is preliminary data.</text>
</comment>
<keyword evidence="1 3" id="KW-0808">Transferase</keyword>
<evidence type="ECO:0000256" key="2">
    <source>
        <dbReference type="SAM" id="Phobius"/>
    </source>
</evidence>
<dbReference type="AlphaFoldDB" id="S7U5N1"/>
<dbReference type="PANTHER" id="PTHR46401:SF2">
    <property type="entry name" value="GLYCOSYLTRANSFERASE WBBK-RELATED"/>
    <property type="match status" value="1"/>
</dbReference>
<dbReference type="PANTHER" id="PTHR46401">
    <property type="entry name" value="GLYCOSYLTRANSFERASE WBBK-RELATED"/>
    <property type="match status" value="1"/>
</dbReference>